<feature type="compositionally biased region" description="Low complexity" evidence="11">
    <location>
        <begin position="413"/>
        <end position="443"/>
    </location>
</feature>
<dbReference type="eggNOG" id="KOG0012">
    <property type="taxonomic scope" value="Eukaryota"/>
</dbReference>
<evidence type="ECO:0000313" key="15">
    <source>
        <dbReference type="Proteomes" id="UP000018144"/>
    </source>
</evidence>
<dbReference type="PROSITE" id="PS50053">
    <property type="entry name" value="UBIQUITIN_2"/>
    <property type="match status" value="1"/>
</dbReference>
<dbReference type="SUPFAM" id="SSF50630">
    <property type="entry name" value="Acid proteases"/>
    <property type="match status" value="1"/>
</dbReference>
<dbReference type="InterPro" id="IPR021109">
    <property type="entry name" value="Peptidase_aspartic_dom_sf"/>
</dbReference>
<dbReference type="InterPro" id="IPR015940">
    <property type="entry name" value="UBA"/>
</dbReference>
<dbReference type="GO" id="GO:0005737">
    <property type="term" value="C:cytoplasm"/>
    <property type="evidence" value="ECO:0007669"/>
    <property type="project" value="UniProtKB-SubCell"/>
</dbReference>
<evidence type="ECO:0000256" key="3">
    <source>
        <dbReference type="ARBA" id="ARBA00009136"/>
    </source>
</evidence>
<dbReference type="Gene3D" id="1.10.8.10">
    <property type="entry name" value="DNA helicase RuvA subunit, C-terminal domain"/>
    <property type="match status" value="1"/>
</dbReference>
<feature type="coiled-coil region" evidence="10">
    <location>
        <begin position="182"/>
        <end position="236"/>
    </location>
</feature>
<keyword evidence="7" id="KW-0645">Protease</keyword>
<evidence type="ECO:0000313" key="14">
    <source>
        <dbReference type="EMBL" id="CCX12528.1"/>
    </source>
</evidence>
<name>U4LJA0_PYROM</name>
<evidence type="ECO:0000256" key="11">
    <source>
        <dbReference type="SAM" id="MobiDB-lite"/>
    </source>
</evidence>
<keyword evidence="6" id="KW-0963">Cytoplasm</keyword>
<evidence type="ECO:0000256" key="10">
    <source>
        <dbReference type="SAM" id="Coils"/>
    </source>
</evidence>
<dbReference type="CDD" id="cd05479">
    <property type="entry name" value="RP_DDI"/>
    <property type="match status" value="1"/>
</dbReference>
<comment type="similarity">
    <text evidence="3">Belongs to the DDI1 family.</text>
</comment>
<feature type="region of interest" description="Disordered" evidence="11">
    <location>
        <begin position="120"/>
        <end position="145"/>
    </location>
</feature>
<keyword evidence="9" id="KW-0378">Hydrolase</keyword>
<dbReference type="Pfam" id="PF09668">
    <property type="entry name" value="Asp_protease"/>
    <property type="match status" value="1"/>
</dbReference>
<evidence type="ECO:0000256" key="8">
    <source>
        <dbReference type="ARBA" id="ARBA00022750"/>
    </source>
</evidence>
<feature type="region of interest" description="Disordered" evidence="11">
    <location>
        <begin position="30"/>
        <end position="55"/>
    </location>
</feature>
<dbReference type="MEROPS" id="A28.A06"/>
<dbReference type="InterPro" id="IPR029071">
    <property type="entry name" value="Ubiquitin-like_domsf"/>
</dbReference>
<dbReference type="GO" id="GO:0004190">
    <property type="term" value="F:aspartic-type endopeptidase activity"/>
    <property type="evidence" value="ECO:0007669"/>
    <property type="project" value="UniProtKB-KW"/>
</dbReference>
<reference evidence="14 15" key="1">
    <citation type="journal article" date="2013" name="PLoS Genet.">
        <title>The genome and development-dependent transcriptomes of Pyronema confluens: a window into fungal evolution.</title>
        <authorList>
            <person name="Traeger S."/>
            <person name="Altegoer F."/>
            <person name="Freitag M."/>
            <person name="Gabaldon T."/>
            <person name="Kempken F."/>
            <person name="Kumar A."/>
            <person name="Marcet-Houben M."/>
            <person name="Poggeler S."/>
            <person name="Stajich J.E."/>
            <person name="Nowrousian M."/>
        </authorList>
    </citation>
    <scope>NUCLEOTIDE SEQUENCE [LARGE SCALE GENOMIC DNA]</scope>
    <source>
        <strain evidence="15">CBS 100304</strain>
        <tissue evidence="14">Vegetative mycelium</tissue>
    </source>
</reference>
<dbReference type="OrthoDB" id="1047367at2759"/>
<dbReference type="EMBL" id="HF935720">
    <property type="protein sequence ID" value="CCX12528.1"/>
    <property type="molecule type" value="Genomic_DNA"/>
</dbReference>
<dbReference type="InterPro" id="IPR019103">
    <property type="entry name" value="Peptidase_aspartic_DDI1-type"/>
</dbReference>
<dbReference type="SUPFAM" id="SSF54236">
    <property type="entry name" value="Ubiquitin-like"/>
    <property type="match status" value="1"/>
</dbReference>
<gene>
    <name evidence="14" type="ORF">PCON_12122</name>
</gene>
<dbReference type="Proteomes" id="UP000018144">
    <property type="component" value="Unassembled WGS sequence"/>
</dbReference>
<dbReference type="InterPro" id="IPR033882">
    <property type="entry name" value="DDI1_N"/>
</dbReference>
<dbReference type="PROSITE" id="PS50030">
    <property type="entry name" value="UBA"/>
    <property type="match status" value="1"/>
</dbReference>
<organism evidence="14 15">
    <name type="scientific">Pyronema omphalodes (strain CBS 100304)</name>
    <name type="common">Pyronema confluens</name>
    <dbReference type="NCBI Taxonomy" id="1076935"/>
    <lineage>
        <taxon>Eukaryota</taxon>
        <taxon>Fungi</taxon>
        <taxon>Dikarya</taxon>
        <taxon>Ascomycota</taxon>
        <taxon>Pezizomycotina</taxon>
        <taxon>Pezizomycetes</taxon>
        <taxon>Pezizales</taxon>
        <taxon>Pyronemataceae</taxon>
        <taxon>Pyronema</taxon>
    </lineage>
</organism>
<evidence type="ECO:0000256" key="5">
    <source>
        <dbReference type="ARBA" id="ARBA00021491"/>
    </source>
</evidence>
<dbReference type="Gene3D" id="3.10.20.90">
    <property type="entry name" value="Phosphatidylinositol 3-kinase Catalytic Subunit, Chain A, domain 1"/>
    <property type="match status" value="1"/>
</dbReference>
<dbReference type="SMART" id="SM00165">
    <property type="entry name" value="UBA"/>
    <property type="match status" value="1"/>
</dbReference>
<keyword evidence="10" id="KW-0175">Coiled coil</keyword>
<proteinExistence type="inferred from homology"/>
<dbReference type="SUPFAM" id="SSF46934">
    <property type="entry name" value="UBA-like"/>
    <property type="match status" value="1"/>
</dbReference>
<evidence type="ECO:0000256" key="6">
    <source>
        <dbReference type="ARBA" id="ARBA00022490"/>
    </source>
</evidence>
<evidence type="ECO:0000256" key="9">
    <source>
        <dbReference type="ARBA" id="ARBA00022801"/>
    </source>
</evidence>
<dbReference type="Gene3D" id="2.40.70.10">
    <property type="entry name" value="Acid Proteases"/>
    <property type="match status" value="1"/>
</dbReference>
<dbReference type="Pfam" id="PF00627">
    <property type="entry name" value="UBA"/>
    <property type="match status" value="1"/>
</dbReference>
<dbReference type="CDD" id="cd01796">
    <property type="entry name" value="Ubl_Ddi1_like"/>
    <property type="match status" value="1"/>
</dbReference>
<feature type="compositionally biased region" description="Basic and acidic residues" evidence="11">
    <location>
        <begin position="42"/>
        <end position="52"/>
    </location>
</feature>
<feature type="compositionally biased region" description="Low complexity" evidence="11">
    <location>
        <begin position="131"/>
        <end position="143"/>
    </location>
</feature>
<comment type="subunit">
    <text evidence="4">Binds ubiquitin and polyubiquitinated proteins.</text>
</comment>
<dbReference type="OMA" id="GHRLNAF"/>
<dbReference type="PANTHER" id="PTHR15397:SF3">
    <property type="entry name" value="DNA DAMAGE INDUCIBLE 1 HOMOLOG 2"/>
    <property type="match status" value="1"/>
</dbReference>
<evidence type="ECO:0000259" key="13">
    <source>
        <dbReference type="PROSITE" id="PS50053"/>
    </source>
</evidence>
<dbReference type="PANTHER" id="PTHR15397">
    <property type="entry name" value="SODIUM-GLUCOSE COTRANSPORTER REGULATORY PROTEIN -RELATED"/>
    <property type="match status" value="1"/>
</dbReference>
<evidence type="ECO:0000256" key="2">
    <source>
        <dbReference type="ARBA" id="ARBA00004496"/>
    </source>
</evidence>
<dbReference type="InterPro" id="IPR000626">
    <property type="entry name" value="Ubiquitin-like_dom"/>
</dbReference>
<dbReference type="GO" id="GO:0006508">
    <property type="term" value="P:proteolysis"/>
    <property type="evidence" value="ECO:0007669"/>
    <property type="project" value="UniProtKB-KW"/>
</dbReference>
<evidence type="ECO:0000259" key="12">
    <source>
        <dbReference type="PROSITE" id="PS50030"/>
    </source>
</evidence>
<protein>
    <recommendedName>
        <fullName evidence="5">DNA damage-inducible protein 1</fullName>
    </recommendedName>
</protein>
<comment type="subcellular location">
    <subcellularLocation>
        <location evidence="2">Cytoplasm</location>
    </subcellularLocation>
</comment>
<dbReference type="STRING" id="1076935.U4LJA0"/>
<comment type="function">
    <text evidence="1">Probable aspartic protease. May be involved in the regulation of exocytosis. Acts as a linker between the 19S proteasome and polyubiquitinated proteins via UBA domain interactions with ubiquitin for their subsequent degradation. Required for S-phase checkpoint control.</text>
</comment>
<dbReference type="AlphaFoldDB" id="U4LJA0"/>
<feature type="domain" description="Ubiquitin-like" evidence="13">
    <location>
        <begin position="61"/>
        <end position="119"/>
    </location>
</feature>
<dbReference type="InterPro" id="IPR009060">
    <property type="entry name" value="UBA-like_sf"/>
</dbReference>
<keyword evidence="15" id="KW-1185">Reference proteome</keyword>
<sequence length="483" mass="53083">MVAEPRQDGKIDIPATYQATAINDNPDHHLSISSSSVNPQETDSKVNRDYRDTNSNNDLMFNLDLSEDMTLADMTAAVSMELPNSSTSRFNLYHNGQLLQDQTKTLKDYNIQTNDLIAVHTPAPPVPPRQPAHQQRPRQQPQHGQYDSEMIRLQAIGNPQLRDQLRNSNPELADALNDPDRFRTLLAQMEQQRREAEHEKQREIALLNNDPFNIEAQQKIEELIRQEQVMENLQSALEHHPESFGNVTMLYIPVEVNGIAVKAFVDSGAQATIMSPDCASRCGIMRLIDSRYAGIARGVGTARILGRVHSAQIKIGNLHLPCSFTVMEGKSVDLLLGLDMLKRHQATLDLRKGCLVIQDVSVDFLGESEIPRGFGDAEDETVDGPQGAKISGSTGAVVEPPHQGGGAGFRDIPQAQQAGQASAAAAQQVQQQPTPAPQQQQRQQHSEEAIQQLVSLGFSREEAVGALNATSGNLELAANLLFQ</sequence>
<evidence type="ECO:0000256" key="1">
    <source>
        <dbReference type="ARBA" id="ARBA00003231"/>
    </source>
</evidence>
<feature type="domain" description="UBA" evidence="12">
    <location>
        <begin position="444"/>
        <end position="483"/>
    </location>
</feature>
<keyword evidence="8" id="KW-0064">Aspartyl protease</keyword>
<feature type="region of interest" description="Disordered" evidence="11">
    <location>
        <begin position="372"/>
        <end position="447"/>
    </location>
</feature>
<evidence type="ECO:0000256" key="4">
    <source>
        <dbReference type="ARBA" id="ARBA00011128"/>
    </source>
</evidence>
<evidence type="ECO:0000256" key="7">
    <source>
        <dbReference type="ARBA" id="ARBA00022670"/>
    </source>
</evidence>
<feature type="compositionally biased region" description="Polar residues" evidence="11">
    <location>
        <begin position="31"/>
        <end position="41"/>
    </location>
</feature>
<accession>U4LJA0</accession>
<dbReference type="CDD" id="cd14309">
    <property type="entry name" value="UBA_scDdi1_like"/>
    <property type="match status" value="1"/>
</dbReference>